<dbReference type="InterPro" id="IPR044974">
    <property type="entry name" value="Disease_R_plants"/>
</dbReference>
<gene>
    <name evidence="14" type="ORF">Scaly_1451100</name>
</gene>
<dbReference type="SUPFAM" id="SSF52058">
    <property type="entry name" value="L domain-like"/>
    <property type="match status" value="1"/>
</dbReference>
<dbReference type="AlphaFoldDB" id="A0AAW2PRX2"/>
<dbReference type="FunFam" id="3.40.50.300:FF:001091">
    <property type="entry name" value="Probable disease resistance protein At1g61300"/>
    <property type="match status" value="1"/>
</dbReference>
<dbReference type="GO" id="GO:0005737">
    <property type="term" value="C:cytoplasm"/>
    <property type="evidence" value="ECO:0007669"/>
    <property type="project" value="UniProtKB-SubCell"/>
</dbReference>
<sequence>MAYAALVSLLQTIEELPRPVQQISVYLHGKVSYLLGVLEDSLQTSSPSIRPLEGQIRDASFEAQDIIDSHILSQALSKSADRGVGSCFWEIISALQHIFPAIHLCATCMDLEIEGLQNVIEEFDSILEVVSRIKDGKEADPVQVNSSAAGSSRFAGSNKIELVGLDQDVMHMKDRLTGSPSKLDIISIVGMGGIGKTTLARNLYNDSLIEYYFDTRAWVVVSQDYHIKEIFTSLVGSTREVGGELHQSSIQELALRLHKNLKGRRYLIVMDDVWDTKVWDDAKRYFPDDNNGSRIILTTRQSAVAMYANAESPSHHMSLLSPNASWDLLRKAVFGQKDCPSALEKIGRMIAQNCKGLPLAIVVIGGLLSRAHDKKQEDWEHVASHVNSVIMRNEGDEFMEILSLSYNYLPHHLKACFLYMGVFPEDKEISVSQLLKLWVAEGFVKPPTPKSFEEVAKDYFNDLTGRNLIQVQRRNRNGRVKTCIIHDMLRELCIKEARDEISSGDRLGHLPFYTRKKQSTEDDDLFNSHLLSLPMRCRLLRVLNALTIEFHEFPNGIVELIHLRYLGFSYRGRKKFPASICQLLNLQTLIVFGRTNSHLPIGIWKMPKLRHLLFERGFLAYPFPTQVSGKDSVVLENLQTLSGVINFRCTKEIFEIMPNLNKLGVSYDYDRRTKWSSYEFDNLIYLHQLETLKCLFTVTDYTTAPPDIALALAFPPSLKKLTLTGCNIPWEKMTVVGSLPNLEVLKLKERAFEGSLWEPKEGEFTKLKFLFIELNSLEHWKVDREHFPQLQHLCLSYCFSLEVIPSEIGEIGTLETFELYECLDSAVKSAMLMQEEQQSLGNYGLRVRVLSENEYSNSYMKSTSARKVHENP</sequence>
<evidence type="ECO:0000256" key="3">
    <source>
        <dbReference type="ARBA" id="ARBA00008894"/>
    </source>
</evidence>
<dbReference type="GO" id="GO:0009626">
    <property type="term" value="P:plant-type hypersensitive response"/>
    <property type="evidence" value="ECO:0007669"/>
    <property type="project" value="UniProtKB-KW"/>
</dbReference>
<feature type="domain" description="Disease resistance protein winged helix" evidence="12">
    <location>
        <begin position="422"/>
        <end position="492"/>
    </location>
</feature>
<dbReference type="Pfam" id="PF23598">
    <property type="entry name" value="LRR_14"/>
    <property type="match status" value="1"/>
</dbReference>
<reference evidence="14" key="1">
    <citation type="submission" date="2020-06" db="EMBL/GenBank/DDBJ databases">
        <authorList>
            <person name="Li T."/>
            <person name="Hu X."/>
            <person name="Zhang T."/>
            <person name="Song X."/>
            <person name="Zhang H."/>
            <person name="Dai N."/>
            <person name="Sheng W."/>
            <person name="Hou X."/>
            <person name="Wei L."/>
        </authorList>
    </citation>
    <scope>NUCLEOTIDE SEQUENCE</scope>
    <source>
        <strain evidence="14">KEN8</strain>
        <tissue evidence="14">Leaf</tissue>
    </source>
</reference>
<dbReference type="InterPro" id="IPR032675">
    <property type="entry name" value="LRR_dom_sf"/>
</dbReference>
<evidence type="ECO:0000256" key="9">
    <source>
        <dbReference type="ARBA" id="ARBA00022821"/>
    </source>
</evidence>
<dbReference type="Pfam" id="PF00931">
    <property type="entry name" value="NB-ARC"/>
    <property type="match status" value="1"/>
</dbReference>
<dbReference type="SUPFAM" id="SSF52540">
    <property type="entry name" value="P-loop containing nucleoside triphosphate hydrolases"/>
    <property type="match status" value="1"/>
</dbReference>
<keyword evidence="9" id="KW-0611">Plant defense</keyword>
<keyword evidence="4" id="KW-0963">Cytoplasm</keyword>
<dbReference type="Pfam" id="PF23559">
    <property type="entry name" value="WHD_DRP"/>
    <property type="match status" value="1"/>
</dbReference>
<keyword evidence="5" id="KW-0433">Leucine-rich repeat</keyword>
<feature type="domain" description="NB-ARC" evidence="11">
    <location>
        <begin position="167"/>
        <end position="338"/>
    </location>
</feature>
<reference evidence="14" key="2">
    <citation type="journal article" date="2024" name="Plant">
        <title>Genomic evolution and insights into agronomic trait innovations of Sesamum species.</title>
        <authorList>
            <person name="Miao H."/>
            <person name="Wang L."/>
            <person name="Qu L."/>
            <person name="Liu H."/>
            <person name="Sun Y."/>
            <person name="Le M."/>
            <person name="Wang Q."/>
            <person name="Wei S."/>
            <person name="Zheng Y."/>
            <person name="Lin W."/>
            <person name="Duan Y."/>
            <person name="Cao H."/>
            <person name="Xiong S."/>
            <person name="Wang X."/>
            <person name="Wei L."/>
            <person name="Li C."/>
            <person name="Ma Q."/>
            <person name="Ju M."/>
            <person name="Zhao R."/>
            <person name="Li G."/>
            <person name="Mu C."/>
            <person name="Tian Q."/>
            <person name="Mei H."/>
            <person name="Zhang T."/>
            <person name="Gao T."/>
            <person name="Zhang H."/>
        </authorList>
    </citation>
    <scope>NUCLEOTIDE SEQUENCE</scope>
    <source>
        <strain evidence="14">KEN8</strain>
    </source>
</reference>
<dbReference type="InterPro" id="IPR058922">
    <property type="entry name" value="WHD_DRP"/>
</dbReference>
<dbReference type="GO" id="GO:0043531">
    <property type="term" value="F:ADP binding"/>
    <property type="evidence" value="ECO:0007669"/>
    <property type="project" value="InterPro"/>
</dbReference>
<evidence type="ECO:0000256" key="10">
    <source>
        <dbReference type="ARBA" id="ARBA00022840"/>
    </source>
</evidence>
<feature type="domain" description="Disease resistance R13L4/SHOC-2-like LRR" evidence="13">
    <location>
        <begin position="535"/>
        <end position="727"/>
    </location>
</feature>
<name>A0AAW2PRX2_9LAMI</name>
<evidence type="ECO:0000256" key="6">
    <source>
        <dbReference type="ARBA" id="ARBA00022667"/>
    </source>
</evidence>
<dbReference type="Gene3D" id="1.20.5.4130">
    <property type="match status" value="1"/>
</dbReference>
<proteinExistence type="inferred from homology"/>
<keyword evidence="6" id="KW-0381">Hypersensitive response</keyword>
<comment type="similarity">
    <text evidence="3">Belongs to the disease resistance NB-LRR family.</text>
</comment>
<evidence type="ECO:0000259" key="12">
    <source>
        <dbReference type="Pfam" id="PF23559"/>
    </source>
</evidence>
<keyword evidence="10" id="KW-0067">ATP-binding</keyword>
<accession>A0AAW2PRX2</accession>
<evidence type="ECO:0000256" key="8">
    <source>
        <dbReference type="ARBA" id="ARBA00022741"/>
    </source>
</evidence>
<evidence type="ECO:0000259" key="13">
    <source>
        <dbReference type="Pfam" id="PF23598"/>
    </source>
</evidence>
<dbReference type="InterPro" id="IPR042197">
    <property type="entry name" value="Apaf_helical"/>
</dbReference>
<keyword evidence="8" id="KW-0547">Nucleotide-binding</keyword>
<keyword evidence="7" id="KW-0677">Repeat</keyword>
<comment type="subcellular location">
    <subcellularLocation>
        <location evidence="2">Cytoplasm</location>
    </subcellularLocation>
</comment>
<dbReference type="Gene3D" id="1.10.10.10">
    <property type="entry name" value="Winged helix-like DNA-binding domain superfamily/Winged helix DNA-binding domain"/>
    <property type="match status" value="1"/>
</dbReference>
<dbReference type="EMBL" id="JACGWM010000008">
    <property type="protein sequence ID" value="KAL0357654.1"/>
    <property type="molecule type" value="Genomic_DNA"/>
</dbReference>
<evidence type="ECO:0000256" key="1">
    <source>
        <dbReference type="ARBA" id="ARBA00002074"/>
    </source>
</evidence>
<protein>
    <submittedName>
        <fullName evidence="14">Late blight resistance proteinR1A-4</fullName>
    </submittedName>
</protein>
<comment type="caution">
    <text evidence="14">The sequence shown here is derived from an EMBL/GenBank/DDBJ whole genome shotgun (WGS) entry which is preliminary data.</text>
</comment>
<evidence type="ECO:0000259" key="11">
    <source>
        <dbReference type="Pfam" id="PF00931"/>
    </source>
</evidence>
<dbReference type="GO" id="GO:0051607">
    <property type="term" value="P:defense response to virus"/>
    <property type="evidence" value="ECO:0007669"/>
    <property type="project" value="UniProtKB-ARBA"/>
</dbReference>
<organism evidence="14">
    <name type="scientific">Sesamum calycinum</name>
    <dbReference type="NCBI Taxonomy" id="2727403"/>
    <lineage>
        <taxon>Eukaryota</taxon>
        <taxon>Viridiplantae</taxon>
        <taxon>Streptophyta</taxon>
        <taxon>Embryophyta</taxon>
        <taxon>Tracheophyta</taxon>
        <taxon>Spermatophyta</taxon>
        <taxon>Magnoliopsida</taxon>
        <taxon>eudicotyledons</taxon>
        <taxon>Gunneridae</taxon>
        <taxon>Pentapetalae</taxon>
        <taxon>asterids</taxon>
        <taxon>lamiids</taxon>
        <taxon>Lamiales</taxon>
        <taxon>Pedaliaceae</taxon>
        <taxon>Sesamum</taxon>
    </lineage>
</organism>
<dbReference type="GO" id="GO:0005524">
    <property type="term" value="F:ATP binding"/>
    <property type="evidence" value="ECO:0007669"/>
    <property type="project" value="UniProtKB-KW"/>
</dbReference>
<dbReference type="Gene3D" id="3.40.50.300">
    <property type="entry name" value="P-loop containing nucleotide triphosphate hydrolases"/>
    <property type="match status" value="1"/>
</dbReference>
<dbReference type="InterPro" id="IPR002182">
    <property type="entry name" value="NB-ARC"/>
</dbReference>
<dbReference type="InterPro" id="IPR027417">
    <property type="entry name" value="P-loop_NTPase"/>
</dbReference>
<dbReference type="Gene3D" id="3.80.10.10">
    <property type="entry name" value="Ribonuclease Inhibitor"/>
    <property type="match status" value="1"/>
</dbReference>
<dbReference type="InterPro" id="IPR055414">
    <property type="entry name" value="LRR_R13L4/SHOC2-like"/>
</dbReference>
<comment type="function">
    <text evidence="1">Confers resistance to late blight (Phytophthora infestans) races carrying the avirulence gene Avr1. Resistance proteins guard the plant against pathogens that contain an appropriate avirulence protein via an indirect interaction with this avirulence protein. That triggers a defense system including the hypersensitive response, which restricts the pathogen growth.</text>
</comment>
<dbReference type="PRINTS" id="PR00364">
    <property type="entry name" value="DISEASERSIST"/>
</dbReference>
<evidence type="ECO:0000313" key="14">
    <source>
        <dbReference type="EMBL" id="KAL0357654.1"/>
    </source>
</evidence>
<evidence type="ECO:0000256" key="2">
    <source>
        <dbReference type="ARBA" id="ARBA00004496"/>
    </source>
</evidence>
<dbReference type="Gene3D" id="1.10.8.430">
    <property type="entry name" value="Helical domain of apoptotic protease-activating factors"/>
    <property type="match status" value="1"/>
</dbReference>
<evidence type="ECO:0000256" key="4">
    <source>
        <dbReference type="ARBA" id="ARBA00022490"/>
    </source>
</evidence>
<dbReference type="PANTHER" id="PTHR23155:SF1152">
    <property type="entry name" value="AAA+ ATPASE DOMAIN-CONTAINING PROTEIN"/>
    <property type="match status" value="1"/>
</dbReference>
<dbReference type="PANTHER" id="PTHR23155">
    <property type="entry name" value="DISEASE RESISTANCE PROTEIN RP"/>
    <property type="match status" value="1"/>
</dbReference>
<evidence type="ECO:0000256" key="7">
    <source>
        <dbReference type="ARBA" id="ARBA00022737"/>
    </source>
</evidence>
<evidence type="ECO:0000256" key="5">
    <source>
        <dbReference type="ARBA" id="ARBA00022614"/>
    </source>
</evidence>
<dbReference type="FunFam" id="1.10.10.10:FF:000322">
    <property type="entry name" value="Probable disease resistance protein At1g63360"/>
    <property type="match status" value="1"/>
</dbReference>
<dbReference type="InterPro" id="IPR036388">
    <property type="entry name" value="WH-like_DNA-bd_sf"/>
</dbReference>